<evidence type="ECO:0000313" key="1">
    <source>
        <dbReference type="EMBL" id="KII69420.1"/>
    </source>
</evidence>
<accession>A0A0C2MZ46</accession>
<gene>
    <name evidence="1" type="ORF">RF11_11064</name>
</gene>
<evidence type="ECO:0000313" key="2">
    <source>
        <dbReference type="Proteomes" id="UP000031668"/>
    </source>
</evidence>
<comment type="caution">
    <text evidence="1">The sequence shown here is derived from an EMBL/GenBank/DDBJ whole genome shotgun (WGS) entry which is preliminary data.</text>
</comment>
<reference evidence="1 2" key="1">
    <citation type="journal article" date="2014" name="Genome Biol. Evol.">
        <title>The genome of the myxosporean Thelohanellus kitauei shows adaptations to nutrient acquisition within its fish host.</title>
        <authorList>
            <person name="Yang Y."/>
            <person name="Xiong J."/>
            <person name="Zhou Z."/>
            <person name="Huo F."/>
            <person name="Miao W."/>
            <person name="Ran C."/>
            <person name="Liu Y."/>
            <person name="Zhang J."/>
            <person name="Feng J."/>
            <person name="Wang M."/>
            <person name="Wang M."/>
            <person name="Wang L."/>
            <person name="Yao B."/>
        </authorList>
    </citation>
    <scope>NUCLEOTIDE SEQUENCE [LARGE SCALE GENOMIC DNA]</scope>
    <source>
        <strain evidence="1">Wuqing</strain>
    </source>
</reference>
<keyword evidence="2" id="KW-1185">Reference proteome</keyword>
<dbReference type="AlphaFoldDB" id="A0A0C2MZ46"/>
<proteinExistence type="predicted"/>
<sequence>MYYLMSHAIVDGAKLHMDSLERFIENESTIHALCAPLKGVAKVYSATGDFHCSKAAKDIYNCLKNYGVFILKMLKSEFKVSSSSSSGITGVLKLLLNAFG</sequence>
<protein>
    <submittedName>
        <fullName evidence="1">Uncharacterized protein</fullName>
    </submittedName>
</protein>
<dbReference type="Proteomes" id="UP000031668">
    <property type="component" value="Unassembled WGS sequence"/>
</dbReference>
<organism evidence="1 2">
    <name type="scientific">Thelohanellus kitauei</name>
    <name type="common">Myxosporean</name>
    <dbReference type="NCBI Taxonomy" id="669202"/>
    <lineage>
        <taxon>Eukaryota</taxon>
        <taxon>Metazoa</taxon>
        <taxon>Cnidaria</taxon>
        <taxon>Myxozoa</taxon>
        <taxon>Myxosporea</taxon>
        <taxon>Bivalvulida</taxon>
        <taxon>Platysporina</taxon>
        <taxon>Myxobolidae</taxon>
        <taxon>Thelohanellus</taxon>
    </lineage>
</organism>
<dbReference type="EMBL" id="JWZT01002428">
    <property type="protein sequence ID" value="KII69420.1"/>
    <property type="molecule type" value="Genomic_DNA"/>
</dbReference>
<name>A0A0C2MZ46_THEKT</name>